<proteinExistence type="predicted"/>
<name>A0ACB5SPR7_9PEZI</name>
<accession>A0ACB5SPR7</accession>
<dbReference type="Proteomes" id="UP001165186">
    <property type="component" value="Unassembled WGS sequence"/>
</dbReference>
<keyword evidence="2" id="KW-1185">Reference proteome</keyword>
<protein>
    <submittedName>
        <fullName evidence="1">Uncharacterized protein</fullName>
    </submittedName>
</protein>
<gene>
    <name evidence="1" type="primary">g3333</name>
    <name evidence="1" type="ORF">NpPPO83_00003333</name>
</gene>
<evidence type="ECO:0000313" key="2">
    <source>
        <dbReference type="Proteomes" id="UP001165186"/>
    </source>
</evidence>
<comment type="caution">
    <text evidence="1">The sequence shown here is derived from an EMBL/GenBank/DDBJ whole genome shotgun (WGS) entry which is preliminary data.</text>
</comment>
<organism evidence="1 2">
    <name type="scientific">Neofusicoccum parvum</name>
    <dbReference type="NCBI Taxonomy" id="310453"/>
    <lineage>
        <taxon>Eukaryota</taxon>
        <taxon>Fungi</taxon>
        <taxon>Dikarya</taxon>
        <taxon>Ascomycota</taxon>
        <taxon>Pezizomycotina</taxon>
        <taxon>Dothideomycetes</taxon>
        <taxon>Dothideomycetes incertae sedis</taxon>
        <taxon>Botryosphaeriales</taxon>
        <taxon>Botryosphaeriaceae</taxon>
        <taxon>Neofusicoccum</taxon>
    </lineage>
</organism>
<dbReference type="EMBL" id="BSXG01000181">
    <property type="protein sequence ID" value="GME51947.1"/>
    <property type="molecule type" value="Genomic_DNA"/>
</dbReference>
<reference evidence="1" key="1">
    <citation type="submission" date="2024-09" db="EMBL/GenBank/DDBJ databases">
        <title>Draft Genome Sequences of Neofusicoccum parvum.</title>
        <authorList>
            <person name="Ashida A."/>
            <person name="Camagna M."/>
            <person name="Tanaka A."/>
            <person name="Takemoto D."/>
        </authorList>
    </citation>
    <scope>NUCLEOTIDE SEQUENCE</scope>
    <source>
        <strain evidence="1">PPO83</strain>
    </source>
</reference>
<evidence type="ECO:0000313" key="1">
    <source>
        <dbReference type="EMBL" id="GME51947.1"/>
    </source>
</evidence>
<sequence>MGRSPTEDRTSIGSGANTIAGAAEPGSYGYTPRRSREPSLPVSAFEEFGSDGVASASLMANANRVASIPKGNGLNTQSAYATPFSGAELEDGEDYGDEFGGDTEADDDDTDLDMADAHKQGVKLARGHEDDMKDADASSWQGFLTDGEGPPEGDESQVDFVKREDDNDMDGNMYGDTHMRPPHTLLPARIPAQEEEDDNGDEFNGIED</sequence>